<protein>
    <recommendedName>
        <fullName evidence="6">Tubby C 2 family protein</fullName>
    </recommendedName>
</protein>
<sequence length="171" mass="20232">MSEFFIQEKQLSRATRTIVKNEDGQSLFLMVGRWGTKGDALSLYSMNGKLVAHIKQISLTFGTRFELYKDFEKVGTMQKIFNWPGDFYYIRHLHWTVQGDIYNHRYHIHHFNQPIMAMNKATLFTGDYYVLDVTKDEDAPLCICIAAVLDYWLYHKNKNKEHPLDFRLDLN</sequence>
<reference evidence="3 4" key="1">
    <citation type="submission" date="2016-04" db="EMBL/GenBank/DDBJ databases">
        <title>Draft genome of an Enterococcus thailandicus strain isolated from bovine feces.</title>
        <authorList>
            <person name="Beukers A.G."/>
            <person name="Zaheer R."/>
            <person name="Goji N."/>
            <person name="Cook S.R."/>
            <person name="Amoako K."/>
            <person name="Chaves A.V."/>
            <person name="Ward M.P."/>
            <person name="Mcallister T.A."/>
        </authorList>
    </citation>
    <scope>NUCLEOTIDE SEQUENCE [LARGE SCALE GENOMIC DNA]</scope>
    <source>
        <strain evidence="3 4">F0711D 46</strain>
    </source>
</reference>
<comment type="caution">
    <text evidence="3">The sequence shown here is derived from an EMBL/GenBank/DDBJ whole genome shotgun (WGS) entry which is preliminary data.</text>
</comment>
<dbReference type="PATRIC" id="fig|417368.6.peg.2432"/>
<reference evidence="2 5" key="2">
    <citation type="submission" date="2019-07" db="EMBL/GenBank/DDBJ databases">
        <title>Whole genome shotgun sequence of Enterococcus thailandicus NBRC 101867.</title>
        <authorList>
            <person name="Hosoyama A."/>
            <person name="Uohara A."/>
            <person name="Ohji S."/>
            <person name="Ichikawa N."/>
        </authorList>
    </citation>
    <scope>NUCLEOTIDE SEQUENCE [LARGE SCALE GENOMIC DNA]</scope>
    <source>
        <strain evidence="2 5">NBRC 101867</strain>
    </source>
</reference>
<organism evidence="3 4">
    <name type="scientific">Enterococcus thailandicus</name>
    <dbReference type="NCBI Taxonomy" id="417368"/>
    <lineage>
        <taxon>Bacteria</taxon>
        <taxon>Bacillati</taxon>
        <taxon>Bacillota</taxon>
        <taxon>Bacilli</taxon>
        <taxon>Lactobacillales</taxon>
        <taxon>Enterococcaceae</taxon>
        <taxon>Enterococcus</taxon>
    </lineage>
</organism>
<accession>A0A179EP54</accession>
<proteinExistence type="inferred from homology"/>
<dbReference type="OrthoDB" id="2248181at2"/>
<keyword evidence="4" id="KW-1185">Reference proteome</keyword>
<gene>
    <name evidence="3" type="ORF">A6E74_10785</name>
    <name evidence="2" type="ORF">ETH01_02220</name>
</gene>
<dbReference type="RefSeq" id="WP_067485120.1">
    <property type="nucleotide sequence ID" value="NZ_BJUG01000001.1"/>
</dbReference>
<dbReference type="Pfam" id="PF04525">
    <property type="entry name" value="LOR"/>
    <property type="match status" value="1"/>
</dbReference>
<evidence type="ECO:0000256" key="1">
    <source>
        <dbReference type="ARBA" id="ARBA00005437"/>
    </source>
</evidence>
<dbReference type="InterPro" id="IPR007612">
    <property type="entry name" value="LOR"/>
</dbReference>
<evidence type="ECO:0000313" key="4">
    <source>
        <dbReference type="Proteomes" id="UP000078516"/>
    </source>
</evidence>
<name>A0A179EP54_ENTTH</name>
<dbReference type="Proteomes" id="UP000321361">
    <property type="component" value="Unassembled WGS sequence"/>
</dbReference>
<dbReference type="InterPro" id="IPR025659">
    <property type="entry name" value="Tubby-like_C"/>
</dbReference>
<dbReference type="InterPro" id="IPR038595">
    <property type="entry name" value="LOR_sf"/>
</dbReference>
<dbReference type="EMBL" id="BJUG01000001">
    <property type="protein sequence ID" value="GEK35935.1"/>
    <property type="molecule type" value="Genomic_DNA"/>
</dbReference>
<dbReference type="EMBL" id="LWMN01000017">
    <property type="protein sequence ID" value="OAQ54852.1"/>
    <property type="molecule type" value="Genomic_DNA"/>
</dbReference>
<dbReference type="Gene3D" id="2.40.160.200">
    <property type="entry name" value="LURP1-related"/>
    <property type="match status" value="1"/>
</dbReference>
<dbReference type="AlphaFoldDB" id="A0A179EP54"/>
<comment type="similarity">
    <text evidence="1">Belongs to the LOR family.</text>
</comment>
<dbReference type="SUPFAM" id="SSF54518">
    <property type="entry name" value="Tubby C-terminal domain-like"/>
    <property type="match status" value="1"/>
</dbReference>
<dbReference type="Proteomes" id="UP000078516">
    <property type="component" value="Unassembled WGS sequence"/>
</dbReference>
<evidence type="ECO:0008006" key="6">
    <source>
        <dbReference type="Google" id="ProtNLM"/>
    </source>
</evidence>
<evidence type="ECO:0000313" key="3">
    <source>
        <dbReference type="EMBL" id="OAQ54852.1"/>
    </source>
</evidence>
<evidence type="ECO:0000313" key="5">
    <source>
        <dbReference type="Proteomes" id="UP000321361"/>
    </source>
</evidence>
<evidence type="ECO:0000313" key="2">
    <source>
        <dbReference type="EMBL" id="GEK35935.1"/>
    </source>
</evidence>